<name>A0A4U9H7W7_SERRU</name>
<evidence type="ECO:0000313" key="3">
    <source>
        <dbReference type="EMBL" id="VTP59730.1"/>
    </source>
</evidence>
<evidence type="ECO:0000259" key="2">
    <source>
        <dbReference type="Pfam" id="PF00884"/>
    </source>
</evidence>
<dbReference type="Proteomes" id="UP000307968">
    <property type="component" value="Chromosome"/>
</dbReference>
<gene>
    <name evidence="3" type="primary">eptB_3</name>
    <name evidence="3" type="ORF">NCTC12971_00155</name>
</gene>
<feature type="compositionally biased region" description="Basic and acidic residues" evidence="1">
    <location>
        <begin position="52"/>
        <end position="61"/>
    </location>
</feature>
<evidence type="ECO:0000256" key="1">
    <source>
        <dbReference type="SAM" id="MobiDB-lite"/>
    </source>
</evidence>
<feature type="region of interest" description="Disordered" evidence="1">
    <location>
        <begin position="39"/>
        <end position="61"/>
    </location>
</feature>
<reference evidence="3 4" key="1">
    <citation type="submission" date="2019-05" db="EMBL/GenBank/DDBJ databases">
        <authorList>
            <consortium name="Pathogen Informatics"/>
        </authorList>
    </citation>
    <scope>NUCLEOTIDE SEQUENCE [LARGE SCALE GENOMIC DNA]</scope>
    <source>
        <strain evidence="3 4">NCTC12971</strain>
    </source>
</reference>
<dbReference type="Pfam" id="PF00884">
    <property type="entry name" value="Sulfatase"/>
    <property type="match status" value="1"/>
</dbReference>
<sequence length="61" mass="6825">MLYTDSFIDKVIDQVRDKKAIVFYAADHGEIDRRELAPARHAARNAPPEQFPRADDGLGVG</sequence>
<dbReference type="EC" id="2.7.-.-" evidence="3"/>
<feature type="domain" description="Sulfatase N-terminal" evidence="2">
    <location>
        <begin position="1"/>
        <end position="50"/>
    </location>
</feature>
<protein>
    <submittedName>
        <fullName evidence="3">Phosphoethanolamine transferase eptB</fullName>
        <ecNumber evidence="3">2.7.-.-</ecNumber>
    </submittedName>
</protein>
<dbReference type="GO" id="GO:0016740">
    <property type="term" value="F:transferase activity"/>
    <property type="evidence" value="ECO:0007669"/>
    <property type="project" value="UniProtKB-KW"/>
</dbReference>
<proteinExistence type="predicted"/>
<accession>A0A4U9H7W7</accession>
<keyword evidence="3" id="KW-0808">Transferase</keyword>
<dbReference type="AlphaFoldDB" id="A0A4U9H7W7"/>
<dbReference type="EMBL" id="LR590463">
    <property type="protein sequence ID" value="VTP59730.1"/>
    <property type="molecule type" value="Genomic_DNA"/>
</dbReference>
<dbReference type="InterPro" id="IPR000917">
    <property type="entry name" value="Sulfatase_N"/>
</dbReference>
<evidence type="ECO:0000313" key="4">
    <source>
        <dbReference type="Proteomes" id="UP000307968"/>
    </source>
</evidence>
<organism evidence="3 4">
    <name type="scientific">Serratia rubidaea</name>
    <name type="common">Serratia marinorubra</name>
    <dbReference type="NCBI Taxonomy" id="61652"/>
    <lineage>
        <taxon>Bacteria</taxon>
        <taxon>Pseudomonadati</taxon>
        <taxon>Pseudomonadota</taxon>
        <taxon>Gammaproteobacteria</taxon>
        <taxon>Enterobacterales</taxon>
        <taxon>Yersiniaceae</taxon>
        <taxon>Serratia</taxon>
    </lineage>
</organism>